<keyword evidence="2" id="KW-1185">Reference proteome</keyword>
<evidence type="ECO:0000313" key="2">
    <source>
        <dbReference type="Proteomes" id="UP001353858"/>
    </source>
</evidence>
<proteinExistence type="predicted"/>
<evidence type="ECO:0000313" key="1">
    <source>
        <dbReference type="EMBL" id="KAK4873214.1"/>
    </source>
</evidence>
<dbReference type="SUPFAM" id="SSF56672">
    <property type="entry name" value="DNA/RNA polymerases"/>
    <property type="match status" value="1"/>
</dbReference>
<dbReference type="GO" id="GO:0071897">
    <property type="term" value="P:DNA biosynthetic process"/>
    <property type="evidence" value="ECO:0007669"/>
    <property type="project" value="UniProtKB-ARBA"/>
</dbReference>
<reference evidence="2" key="1">
    <citation type="submission" date="2023-01" db="EMBL/GenBank/DDBJ databases">
        <title>Key to firefly adult light organ development and bioluminescence: homeobox transcription factors regulate luciferase expression and transportation to peroxisome.</title>
        <authorList>
            <person name="Fu X."/>
        </authorList>
    </citation>
    <scope>NUCLEOTIDE SEQUENCE [LARGE SCALE GENOMIC DNA]</scope>
</reference>
<dbReference type="InterPro" id="IPR043502">
    <property type="entry name" value="DNA/RNA_pol_sf"/>
</dbReference>
<dbReference type="Proteomes" id="UP001353858">
    <property type="component" value="Unassembled WGS sequence"/>
</dbReference>
<dbReference type="InterPro" id="IPR021109">
    <property type="entry name" value="Peptidase_aspartic_dom_sf"/>
</dbReference>
<dbReference type="InterPro" id="IPR050951">
    <property type="entry name" value="Retrovirus_Pol_polyprotein"/>
</dbReference>
<dbReference type="SUPFAM" id="SSF50630">
    <property type="entry name" value="Acid proteases"/>
    <property type="match status" value="1"/>
</dbReference>
<evidence type="ECO:0008006" key="3">
    <source>
        <dbReference type="Google" id="ProtNLM"/>
    </source>
</evidence>
<organism evidence="1 2">
    <name type="scientific">Aquatica leii</name>
    <dbReference type="NCBI Taxonomy" id="1421715"/>
    <lineage>
        <taxon>Eukaryota</taxon>
        <taxon>Metazoa</taxon>
        <taxon>Ecdysozoa</taxon>
        <taxon>Arthropoda</taxon>
        <taxon>Hexapoda</taxon>
        <taxon>Insecta</taxon>
        <taxon>Pterygota</taxon>
        <taxon>Neoptera</taxon>
        <taxon>Endopterygota</taxon>
        <taxon>Coleoptera</taxon>
        <taxon>Polyphaga</taxon>
        <taxon>Elateriformia</taxon>
        <taxon>Elateroidea</taxon>
        <taxon>Lampyridae</taxon>
        <taxon>Luciolinae</taxon>
        <taxon>Aquatica</taxon>
    </lineage>
</organism>
<gene>
    <name evidence="1" type="ORF">RN001_015243</name>
</gene>
<dbReference type="PANTHER" id="PTHR37984:SF9">
    <property type="entry name" value="INTEGRASE CATALYTIC DOMAIN-CONTAINING PROTEIN"/>
    <property type="match status" value="1"/>
</dbReference>
<accession>A0AAN7PPE5</accession>
<name>A0AAN7PPE5_9COLE</name>
<dbReference type="AlphaFoldDB" id="A0AAN7PPE5"/>
<sequence length="445" mass="51066">MAQSYTHGPLKLPQDFDLQGQNYLIATGQHESNASVKLAILRNIIGNESARIMCTIVIPDGTADPYKYMMDQLEAYVNPRVNEVFKRYTFLSKIQKEGESFEHFLTDIKHLVKDKIVMGIRNTVTREALLRIDKLTLNKVIEVCRTSEMSRNQNKIFSEEAEVNLATKKYKKKSDKSEEGNFKCRRCRSMHRARCGILNHFAVACRVKNLKSVHQKDNSDSDDSNQLSINNVNFTGSPKEFWDEIVEIENVKFKVKLDTGADISVIPSRIFNKVNKQFKGTQAKSIGTVNLLCKHKNKIVYEDFVIVEGVNKILLSGQEVVNLQEYDKNVGKDKFISKYSKVFSGSGRFKEKYKIVTVDNVKPVSYPPYKTWRLVQREAIVKVEEMDPRASINRIVIEEKSNGKLRIYLDPQDLNSQIIRKPQPVKSIEEMCSKMVGKKYFPSSI</sequence>
<dbReference type="PANTHER" id="PTHR37984">
    <property type="entry name" value="PROTEIN CBG26694"/>
    <property type="match status" value="1"/>
</dbReference>
<dbReference type="EMBL" id="JARPUR010000007">
    <property type="protein sequence ID" value="KAK4873214.1"/>
    <property type="molecule type" value="Genomic_DNA"/>
</dbReference>
<protein>
    <recommendedName>
        <fullName evidence="3">Peptidase A2 domain-containing protein</fullName>
    </recommendedName>
</protein>
<comment type="caution">
    <text evidence="1">The sequence shown here is derived from an EMBL/GenBank/DDBJ whole genome shotgun (WGS) entry which is preliminary data.</text>
</comment>